<sequence length="242" mass="27035">MMTIATDQLTNKDHVFTNITWFFIIPWMLIAIFGGMGPPPETPAAWANLALEQIVRYSILIISGTMVTIGFLRLNALLANTPGKTLAGYGTIMISVALPLFIANMAYWGYFLTHVFSTYSVPGAPAKPGWLKTVSEVFLVIRMIEVLLIYLSTAAFILALRIVNHLSKPSTYVYVFFCCLGAFLNLLPNSIKGPLAIANYLSYIPAFTLLMPYLLAVNLNRKYIKNNRLIWLQPLKANNHLN</sequence>
<accession>A0ABW2ZM37</accession>
<dbReference type="Proteomes" id="UP001597073">
    <property type="component" value="Unassembled WGS sequence"/>
</dbReference>
<evidence type="ECO:0000313" key="2">
    <source>
        <dbReference type="EMBL" id="MFD0767276.1"/>
    </source>
</evidence>
<feature type="transmembrane region" description="Helical" evidence="1">
    <location>
        <begin position="197"/>
        <end position="219"/>
    </location>
</feature>
<keyword evidence="1" id="KW-0812">Transmembrane</keyword>
<feature type="transmembrane region" description="Helical" evidence="1">
    <location>
        <begin position="54"/>
        <end position="74"/>
    </location>
</feature>
<feature type="transmembrane region" description="Helical" evidence="1">
    <location>
        <begin position="137"/>
        <end position="160"/>
    </location>
</feature>
<keyword evidence="1" id="KW-1133">Transmembrane helix</keyword>
<evidence type="ECO:0000313" key="3">
    <source>
        <dbReference type="Proteomes" id="UP001597073"/>
    </source>
</evidence>
<protein>
    <submittedName>
        <fullName evidence="2">Uncharacterized protein</fullName>
    </submittedName>
</protein>
<dbReference type="EMBL" id="JBHTIA010000026">
    <property type="protein sequence ID" value="MFD0767276.1"/>
    <property type="molecule type" value="Genomic_DNA"/>
</dbReference>
<name>A0ABW2ZM37_9SPHI</name>
<feature type="transmembrane region" description="Helical" evidence="1">
    <location>
        <begin position="86"/>
        <end position="110"/>
    </location>
</feature>
<evidence type="ECO:0000256" key="1">
    <source>
        <dbReference type="SAM" id="Phobius"/>
    </source>
</evidence>
<keyword evidence="1" id="KW-0472">Membrane</keyword>
<feature type="transmembrane region" description="Helical" evidence="1">
    <location>
        <begin position="172"/>
        <end position="191"/>
    </location>
</feature>
<keyword evidence="3" id="KW-1185">Reference proteome</keyword>
<proteinExistence type="predicted"/>
<feature type="transmembrane region" description="Helical" evidence="1">
    <location>
        <begin position="15"/>
        <end position="34"/>
    </location>
</feature>
<reference evidence="3" key="1">
    <citation type="journal article" date="2019" name="Int. J. Syst. Evol. Microbiol.">
        <title>The Global Catalogue of Microorganisms (GCM) 10K type strain sequencing project: providing services to taxonomists for standard genome sequencing and annotation.</title>
        <authorList>
            <consortium name="The Broad Institute Genomics Platform"/>
            <consortium name="The Broad Institute Genome Sequencing Center for Infectious Disease"/>
            <person name="Wu L."/>
            <person name="Ma J."/>
        </authorList>
    </citation>
    <scope>NUCLEOTIDE SEQUENCE [LARGE SCALE GENOMIC DNA]</scope>
    <source>
        <strain evidence="3">CCUG 60742</strain>
    </source>
</reference>
<organism evidence="2 3">
    <name type="scientific">Mucilaginibacter lutimaris</name>
    <dbReference type="NCBI Taxonomy" id="931629"/>
    <lineage>
        <taxon>Bacteria</taxon>
        <taxon>Pseudomonadati</taxon>
        <taxon>Bacteroidota</taxon>
        <taxon>Sphingobacteriia</taxon>
        <taxon>Sphingobacteriales</taxon>
        <taxon>Sphingobacteriaceae</taxon>
        <taxon>Mucilaginibacter</taxon>
    </lineage>
</organism>
<gene>
    <name evidence="2" type="ORF">ACFQZI_20640</name>
</gene>
<comment type="caution">
    <text evidence="2">The sequence shown here is derived from an EMBL/GenBank/DDBJ whole genome shotgun (WGS) entry which is preliminary data.</text>
</comment>
<dbReference type="RefSeq" id="WP_377145901.1">
    <property type="nucleotide sequence ID" value="NZ_JBHTIA010000026.1"/>
</dbReference>